<protein>
    <submittedName>
        <fullName evidence="2">Uncharacterized protein</fullName>
    </submittedName>
</protein>
<dbReference type="EMBL" id="BGZK01000801">
    <property type="protein sequence ID" value="GBP61017.1"/>
    <property type="molecule type" value="Genomic_DNA"/>
</dbReference>
<accession>A0A4C1XFI0</accession>
<evidence type="ECO:0000313" key="2">
    <source>
        <dbReference type="EMBL" id="GBP61017.1"/>
    </source>
</evidence>
<dbReference type="AlphaFoldDB" id="A0A4C1XFI0"/>
<organism evidence="2 3">
    <name type="scientific">Eumeta variegata</name>
    <name type="common">Bagworm moth</name>
    <name type="synonym">Eumeta japonica</name>
    <dbReference type="NCBI Taxonomy" id="151549"/>
    <lineage>
        <taxon>Eukaryota</taxon>
        <taxon>Metazoa</taxon>
        <taxon>Ecdysozoa</taxon>
        <taxon>Arthropoda</taxon>
        <taxon>Hexapoda</taxon>
        <taxon>Insecta</taxon>
        <taxon>Pterygota</taxon>
        <taxon>Neoptera</taxon>
        <taxon>Endopterygota</taxon>
        <taxon>Lepidoptera</taxon>
        <taxon>Glossata</taxon>
        <taxon>Ditrysia</taxon>
        <taxon>Tineoidea</taxon>
        <taxon>Psychidae</taxon>
        <taxon>Oiketicinae</taxon>
        <taxon>Eumeta</taxon>
    </lineage>
</organism>
<name>A0A4C1XFI0_EUMVA</name>
<keyword evidence="3" id="KW-1185">Reference proteome</keyword>
<sequence>MYCSSTNDVATTVYAQLKQYVNNKWRAGRQCASKVSAGPSVANKTNKESTKTVLKLCQRSDDGAGSIIAPGCRRRLDRGVMRKRPKENRKKNTWIEREKEIRQRDEERKREMHSASRKENGNQNIREFEERECEKENERERRRDEMLAKRHLLDLQALRLVMGGSIIDARGLVLHRQFGRLASIIMRTYSLRRDLQQETFSSNTILYTYLRGKRVWEPPDSRWSSLPVEMIYVREVKNGLFNS</sequence>
<evidence type="ECO:0000313" key="3">
    <source>
        <dbReference type="Proteomes" id="UP000299102"/>
    </source>
</evidence>
<comment type="caution">
    <text evidence="2">The sequence shown here is derived from an EMBL/GenBank/DDBJ whole genome shotgun (WGS) entry which is preliminary data.</text>
</comment>
<dbReference type="Proteomes" id="UP000299102">
    <property type="component" value="Unassembled WGS sequence"/>
</dbReference>
<feature type="region of interest" description="Disordered" evidence="1">
    <location>
        <begin position="101"/>
        <end position="131"/>
    </location>
</feature>
<reference evidence="2 3" key="1">
    <citation type="journal article" date="2019" name="Commun. Biol.">
        <title>The bagworm genome reveals a unique fibroin gene that provides high tensile strength.</title>
        <authorList>
            <person name="Kono N."/>
            <person name="Nakamura H."/>
            <person name="Ohtoshi R."/>
            <person name="Tomita M."/>
            <person name="Numata K."/>
            <person name="Arakawa K."/>
        </authorList>
    </citation>
    <scope>NUCLEOTIDE SEQUENCE [LARGE SCALE GENOMIC DNA]</scope>
</reference>
<gene>
    <name evidence="2" type="ORF">EVAR_51784_1</name>
</gene>
<proteinExistence type="predicted"/>
<evidence type="ECO:0000256" key="1">
    <source>
        <dbReference type="SAM" id="MobiDB-lite"/>
    </source>
</evidence>